<name>A0A7H1MXJ0_9PROT</name>
<dbReference type="NCBIfam" id="TIGR02122">
    <property type="entry name" value="TRAP_TAXI"/>
    <property type="match status" value="1"/>
</dbReference>
<evidence type="ECO:0000313" key="2">
    <source>
        <dbReference type="EMBL" id="QNT68176.1"/>
    </source>
</evidence>
<dbReference type="CDD" id="cd13568">
    <property type="entry name" value="PBP2_TAXI_TRAP_like_3"/>
    <property type="match status" value="1"/>
</dbReference>
<feature type="signal peptide" evidence="1">
    <location>
        <begin position="1"/>
        <end position="24"/>
    </location>
</feature>
<dbReference type="KEGG" id="dvn:HQ394_00840"/>
<protein>
    <submittedName>
        <fullName evidence="2">TAXI family TRAP transporter solute-binding subunit</fullName>
    </submittedName>
</protein>
<dbReference type="EMBL" id="CP053923">
    <property type="protein sequence ID" value="QNT68176.1"/>
    <property type="molecule type" value="Genomic_DNA"/>
</dbReference>
<dbReference type="Gene3D" id="3.40.190.10">
    <property type="entry name" value="Periplasmic binding protein-like II"/>
    <property type="match status" value="2"/>
</dbReference>
<accession>A0A7H1MXJ0</accession>
<organism evidence="2 3">
    <name type="scientific">Defluviicoccus vanus</name>
    <dbReference type="NCBI Taxonomy" id="111831"/>
    <lineage>
        <taxon>Bacteria</taxon>
        <taxon>Pseudomonadati</taxon>
        <taxon>Pseudomonadota</taxon>
        <taxon>Alphaproteobacteria</taxon>
        <taxon>Rhodospirillales</taxon>
        <taxon>Rhodospirillaceae</taxon>
        <taxon>Defluviicoccus</taxon>
    </lineage>
</organism>
<evidence type="ECO:0000313" key="3">
    <source>
        <dbReference type="Proteomes" id="UP000516369"/>
    </source>
</evidence>
<dbReference type="RefSeq" id="WP_190261618.1">
    <property type="nucleotide sequence ID" value="NZ_CP053923.1"/>
</dbReference>
<feature type="chain" id="PRO_5028976042" evidence="1">
    <location>
        <begin position="25"/>
        <end position="330"/>
    </location>
</feature>
<dbReference type="PANTHER" id="PTHR42941">
    <property type="entry name" value="SLL1037 PROTEIN"/>
    <property type="match status" value="1"/>
</dbReference>
<keyword evidence="1" id="KW-0732">Signal</keyword>
<dbReference type="SUPFAM" id="SSF53850">
    <property type="entry name" value="Periplasmic binding protein-like II"/>
    <property type="match status" value="1"/>
</dbReference>
<reference evidence="2 3" key="1">
    <citation type="submission" date="2020-05" db="EMBL/GenBank/DDBJ databases">
        <title>Complete closed genome sequence of Defluviicoccus vanus.</title>
        <authorList>
            <person name="Bessarab I."/>
            <person name="Arumugam K."/>
            <person name="Maszenan A.M."/>
            <person name="Seviour R.J."/>
            <person name="Williams R.B."/>
        </authorList>
    </citation>
    <scope>NUCLEOTIDE SEQUENCE [LARGE SCALE GENOMIC DNA]</scope>
    <source>
        <strain evidence="2 3">Ben 114</strain>
    </source>
</reference>
<sequence>MLVSRLILAGVLAVLGLTAETGHADISPTSTSRLISIGTGGKSGVYYLTGGLICDFVNQRRFETGLRCLALSAEGSLANLRAIRRGALDFALVQSDWQYHAFTGDAAFKDAGRDPNLRSVFSLYVEPFTVIARRDAGIDRFEDLKGKRVNIGNPGSGQRSTMDKVMAAMGWTVEDFAVTEDLGLDEEAKALCDDKVDAAIFMVGHPNQAMADAINSCGAILIPLPSELIDQMISSYPYYQSATILGGTYTSNADDVHTFGALATFVTSARTDPLVVEQVVRAVFENFDKFRSAHPAFASLKREDMTSVGLTAPLHAGAVRYYREAGLLKH</sequence>
<dbReference type="AlphaFoldDB" id="A0A7H1MXJ0"/>
<dbReference type="Pfam" id="PF16868">
    <property type="entry name" value="NMT1_3"/>
    <property type="match status" value="1"/>
</dbReference>
<gene>
    <name evidence="2" type="ORF">HQ394_00840</name>
</gene>
<dbReference type="InterPro" id="IPR011852">
    <property type="entry name" value="TRAP_TAXI"/>
</dbReference>
<keyword evidence="3" id="KW-1185">Reference proteome</keyword>
<evidence type="ECO:0000256" key="1">
    <source>
        <dbReference type="SAM" id="SignalP"/>
    </source>
</evidence>
<proteinExistence type="predicted"/>
<dbReference type="Proteomes" id="UP000516369">
    <property type="component" value="Chromosome"/>
</dbReference>
<dbReference type="PANTHER" id="PTHR42941:SF1">
    <property type="entry name" value="SLL1037 PROTEIN"/>
    <property type="match status" value="1"/>
</dbReference>